<reference evidence="3" key="1">
    <citation type="journal article" date="2016" name="Nature">
        <title>Genome evolution in the allotetraploid frog Xenopus laevis.</title>
        <authorList>
            <person name="Session A.M."/>
            <person name="Uno Y."/>
            <person name="Kwon T."/>
            <person name="Chapman J.A."/>
            <person name="Toyoda A."/>
            <person name="Takahashi S."/>
            <person name="Fukui A."/>
            <person name="Hikosaka A."/>
            <person name="Suzuki A."/>
            <person name="Kondo M."/>
            <person name="van Heeringen S.J."/>
            <person name="Quigley I."/>
            <person name="Heinz S."/>
            <person name="Ogino H."/>
            <person name="Ochi H."/>
            <person name="Hellsten U."/>
            <person name="Lyons J.B."/>
            <person name="Simakov O."/>
            <person name="Putnam N."/>
            <person name="Stites J."/>
            <person name="Kuroki Y."/>
            <person name="Tanaka T."/>
            <person name="Michiue T."/>
            <person name="Watanabe M."/>
            <person name="Bogdanovic O."/>
            <person name="Lister R."/>
            <person name="Georgiou G."/>
            <person name="Paranjpe S.S."/>
            <person name="van Kruijsbergen I."/>
            <person name="Shu S."/>
            <person name="Carlson J."/>
            <person name="Kinoshita T."/>
            <person name="Ohta Y."/>
            <person name="Mawaribuchi S."/>
            <person name="Jenkins J."/>
            <person name="Grimwood J."/>
            <person name="Schmutz J."/>
            <person name="Mitros T."/>
            <person name="Mozaffari S.V."/>
            <person name="Suzuki Y."/>
            <person name="Haramoto Y."/>
            <person name="Yamamoto T.S."/>
            <person name="Takagi C."/>
            <person name="Heald R."/>
            <person name="Miller K."/>
            <person name="Haudenschild C."/>
            <person name="Kitzman J."/>
            <person name="Nakayama T."/>
            <person name="Izutsu Y."/>
            <person name="Robert J."/>
            <person name="Fortriede J."/>
            <person name="Burns K."/>
            <person name="Lotay V."/>
            <person name="Karimi K."/>
            <person name="Yasuoka Y."/>
            <person name="Dichmann D.S."/>
            <person name="Flajnik M.F."/>
            <person name="Houston D.W."/>
            <person name="Shendure J."/>
            <person name="DuPasquier L."/>
            <person name="Vize P.D."/>
            <person name="Zorn A.M."/>
            <person name="Ito M."/>
            <person name="Marcotte E.M."/>
            <person name="Wallingford J.B."/>
            <person name="Ito Y."/>
            <person name="Asashima M."/>
            <person name="Ueno N."/>
            <person name="Matsuda Y."/>
            <person name="Veenstra G.J."/>
            <person name="Fujiyama A."/>
            <person name="Harland R.M."/>
            <person name="Taira M."/>
            <person name="Rokhsar D.S."/>
        </authorList>
    </citation>
    <scope>NUCLEOTIDE SEQUENCE [LARGE SCALE GENOMIC DNA]</scope>
    <source>
        <strain evidence="3">J</strain>
    </source>
</reference>
<evidence type="ECO:0000313" key="3">
    <source>
        <dbReference type="Proteomes" id="UP000694892"/>
    </source>
</evidence>
<evidence type="ECO:0000313" key="2">
    <source>
        <dbReference type="EMBL" id="OCT65403.1"/>
    </source>
</evidence>
<feature type="region of interest" description="Disordered" evidence="1">
    <location>
        <begin position="28"/>
        <end position="62"/>
    </location>
</feature>
<dbReference type="AlphaFoldDB" id="A0A974H5A5"/>
<feature type="compositionally biased region" description="Basic and acidic residues" evidence="1">
    <location>
        <begin position="37"/>
        <end position="52"/>
    </location>
</feature>
<organism evidence="2 3">
    <name type="scientific">Xenopus laevis</name>
    <name type="common">African clawed frog</name>
    <dbReference type="NCBI Taxonomy" id="8355"/>
    <lineage>
        <taxon>Eukaryota</taxon>
        <taxon>Metazoa</taxon>
        <taxon>Chordata</taxon>
        <taxon>Craniata</taxon>
        <taxon>Vertebrata</taxon>
        <taxon>Euteleostomi</taxon>
        <taxon>Amphibia</taxon>
        <taxon>Batrachia</taxon>
        <taxon>Anura</taxon>
        <taxon>Pipoidea</taxon>
        <taxon>Pipidae</taxon>
        <taxon>Xenopodinae</taxon>
        <taxon>Xenopus</taxon>
        <taxon>Xenopus</taxon>
    </lineage>
</organism>
<gene>
    <name evidence="2" type="ORF">XELAEV_18041643mg</name>
</gene>
<sequence>MLSTQLHHCWFTSRAGSLPPLTWSCAREGGGALGQGSEKKNKIREGRKDRKVPGSQCQSDTGSVSYTHPKYPICHCLCFFREPIPPYSQARSIPNIPLDSSQFSML</sequence>
<evidence type="ECO:0000256" key="1">
    <source>
        <dbReference type="SAM" id="MobiDB-lite"/>
    </source>
</evidence>
<dbReference type="EMBL" id="CM004481">
    <property type="protein sequence ID" value="OCT65403.1"/>
    <property type="molecule type" value="Genomic_DNA"/>
</dbReference>
<name>A0A974H5A5_XENLA</name>
<protein>
    <submittedName>
        <fullName evidence="2">Uncharacterized protein</fullName>
    </submittedName>
</protein>
<accession>A0A974H5A5</accession>
<dbReference type="Proteomes" id="UP000694892">
    <property type="component" value="Chromosome 8S"/>
</dbReference>
<proteinExistence type="predicted"/>